<sequence length="227" mass="23902">MASATGPGSATDAGSPSSRLRRVKLTSDTPSATSDRPVSDQSGQIPKSTPGGDVDMDSESELSTSSEEPSSESGSEDEDESDGDGQGADGVVNLRANRGIKPTFKLDRDELGPDIRPFLKDFLPKLKAANEELEAARKAGTLKDRAIERTDEDGVEGGDEQYIEMNLGLGVLKEKDPNAADDSASDSDSEPDDGTGDKDVLDKLMRREKKAKATNGAIQDLGAAQDT</sequence>
<feature type="compositionally biased region" description="Low complexity" evidence="1">
    <location>
        <begin position="61"/>
        <end position="73"/>
    </location>
</feature>
<dbReference type="PANTHER" id="PTHR38489:SF1">
    <property type="entry name" value="HISTONE CHAPERONE DOMAIN-CONTAINING PROTEIN"/>
    <property type="match status" value="1"/>
</dbReference>
<keyword evidence="3" id="KW-1185">Reference proteome</keyword>
<feature type="compositionally biased region" description="Basic and acidic residues" evidence="1">
    <location>
        <begin position="195"/>
        <end position="205"/>
    </location>
</feature>
<feature type="compositionally biased region" description="Polar residues" evidence="1">
    <location>
        <begin position="1"/>
        <end position="18"/>
    </location>
</feature>
<dbReference type="GO" id="GO:0000492">
    <property type="term" value="P:box C/D snoRNP assembly"/>
    <property type="evidence" value="ECO:0007669"/>
    <property type="project" value="InterPro"/>
</dbReference>
<dbReference type="AlphaFoldDB" id="A0A2T2NM91"/>
<feature type="region of interest" description="Disordered" evidence="1">
    <location>
        <begin position="1"/>
        <end position="113"/>
    </location>
</feature>
<organism evidence="2 3">
    <name type="scientific">Corynespora cassiicola Philippines</name>
    <dbReference type="NCBI Taxonomy" id="1448308"/>
    <lineage>
        <taxon>Eukaryota</taxon>
        <taxon>Fungi</taxon>
        <taxon>Dikarya</taxon>
        <taxon>Ascomycota</taxon>
        <taxon>Pezizomycotina</taxon>
        <taxon>Dothideomycetes</taxon>
        <taxon>Pleosporomycetidae</taxon>
        <taxon>Pleosporales</taxon>
        <taxon>Corynesporascaceae</taxon>
        <taxon>Corynespora</taxon>
    </lineage>
</organism>
<feature type="compositionally biased region" description="Acidic residues" evidence="1">
    <location>
        <begin position="74"/>
        <end position="83"/>
    </location>
</feature>
<dbReference type="STRING" id="1448308.A0A2T2NM91"/>
<evidence type="ECO:0000313" key="2">
    <source>
        <dbReference type="EMBL" id="PSN66386.1"/>
    </source>
</evidence>
<reference evidence="2 3" key="1">
    <citation type="journal article" date="2018" name="Front. Microbiol.">
        <title>Genome-Wide Analysis of Corynespora cassiicola Leaf Fall Disease Putative Effectors.</title>
        <authorList>
            <person name="Lopez D."/>
            <person name="Ribeiro S."/>
            <person name="Label P."/>
            <person name="Fumanal B."/>
            <person name="Venisse J.S."/>
            <person name="Kohler A."/>
            <person name="de Oliveira R.R."/>
            <person name="Labutti K."/>
            <person name="Lipzen A."/>
            <person name="Lail K."/>
            <person name="Bauer D."/>
            <person name="Ohm R.A."/>
            <person name="Barry K.W."/>
            <person name="Spatafora J."/>
            <person name="Grigoriev I.V."/>
            <person name="Martin F.M."/>
            <person name="Pujade-Renaud V."/>
        </authorList>
    </citation>
    <scope>NUCLEOTIDE SEQUENCE [LARGE SCALE GENOMIC DNA]</scope>
    <source>
        <strain evidence="2 3">Philippines</strain>
    </source>
</reference>
<dbReference type="Pfam" id="PF15370">
    <property type="entry name" value="NOPCHAP1"/>
    <property type="match status" value="1"/>
</dbReference>
<name>A0A2T2NM91_CORCC</name>
<feature type="compositionally biased region" description="Polar residues" evidence="1">
    <location>
        <begin position="26"/>
        <end position="47"/>
    </location>
</feature>
<evidence type="ECO:0000256" key="1">
    <source>
        <dbReference type="SAM" id="MobiDB-lite"/>
    </source>
</evidence>
<feature type="region of interest" description="Disordered" evidence="1">
    <location>
        <begin position="170"/>
        <end position="227"/>
    </location>
</feature>
<dbReference type="EMBL" id="KZ678136">
    <property type="protein sequence ID" value="PSN66386.1"/>
    <property type="molecule type" value="Genomic_DNA"/>
</dbReference>
<dbReference type="InterPro" id="IPR027921">
    <property type="entry name" value="NOPCHAP1"/>
</dbReference>
<evidence type="ECO:0000313" key="3">
    <source>
        <dbReference type="Proteomes" id="UP000240883"/>
    </source>
</evidence>
<dbReference type="OrthoDB" id="1112980at2759"/>
<proteinExistence type="predicted"/>
<gene>
    <name evidence="2" type="ORF">BS50DRAFT_413772</name>
</gene>
<dbReference type="PANTHER" id="PTHR38489">
    <property type="entry name" value="HISTONE CHAPERONE DOMAIN-CONTAINING PROTEIN"/>
    <property type="match status" value="1"/>
</dbReference>
<accession>A0A2T2NM91</accession>
<dbReference type="Proteomes" id="UP000240883">
    <property type="component" value="Unassembled WGS sequence"/>
</dbReference>
<feature type="compositionally biased region" description="Acidic residues" evidence="1">
    <location>
        <begin position="183"/>
        <end position="194"/>
    </location>
</feature>
<protein>
    <submittedName>
        <fullName evidence="2">Uncharacterized protein</fullName>
    </submittedName>
</protein>
<feature type="compositionally biased region" description="Basic and acidic residues" evidence="1">
    <location>
        <begin position="104"/>
        <end position="113"/>
    </location>
</feature>